<accession>A0ABU8LWK0</accession>
<feature type="region of interest" description="Disordered" evidence="1">
    <location>
        <begin position="66"/>
        <end position="87"/>
    </location>
</feature>
<dbReference type="RefSeq" id="WP_337338488.1">
    <property type="nucleotide sequence ID" value="NZ_JBBDGL010000003.1"/>
</dbReference>
<evidence type="ECO:0000256" key="1">
    <source>
        <dbReference type="SAM" id="MobiDB-lite"/>
    </source>
</evidence>
<keyword evidence="3" id="KW-1185">Reference proteome</keyword>
<feature type="region of interest" description="Disordered" evidence="1">
    <location>
        <begin position="1"/>
        <end position="23"/>
    </location>
</feature>
<sequence length="87" mass="9255">MAHTPDRDGAGSPTPIDAASGDSFGQYVDASFDEIADGYRLMTSFAEEIENVTASDWDLDADELWGGVEDPADFGPEPGGSAFDFEM</sequence>
<reference evidence="2 3" key="1">
    <citation type="submission" date="2024-02" db="EMBL/GenBank/DDBJ databases">
        <authorList>
            <person name="Saticioglu I.B."/>
        </authorList>
    </citation>
    <scope>NUCLEOTIDE SEQUENCE [LARGE SCALE GENOMIC DNA]</scope>
    <source>
        <strain evidence="2 3">Mu-86</strain>
    </source>
</reference>
<gene>
    <name evidence="2" type="ORF">WDU96_10590</name>
</gene>
<protein>
    <submittedName>
        <fullName evidence="2">Uncharacterized protein</fullName>
    </submittedName>
</protein>
<organism evidence="2 3">
    <name type="scientific">Microbacterium marmarense</name>
    <dbReference type="NCBI Taxonomy" id="3122051"/>
    <lineage>
        <taxon>Bacteria</taxon>
        <taxon>Bacillati</taxon>
        <taxon>Actinomycetota</taxon>
        <taxon>Actinomycetes</taxon>
        <taxon>Micrococcales</taxon>
        <taxon>Microbacteriaceae</taxon>
        <taxon>Microbacterium</taxon>
    </lineage>
</organism>
<dbReference type="EMBL" id="JBBDGL010000003">
    <property type="protein sequence ID" value="MEJ1156041.1"/>
    <property type="molecule type" value="Genomic_DNA"/>
</dbReference>
<evidence type="ECO:0000313" key="3">
    <source>
        <dbReference type="Proteomes" id="UP001368654"/>
    </source>
</evidence>
<evidence type="ECO:0000313" key="2">
    <source>
        <dbReference type="EMBL" id="MEJ1156041.1"/>
    </source>
</evidence>
<dbReference type="Proteomes" id="UP001368654">
    <property type="component" value="Unassembled WGS sequence"/>
</dbReference>
<comment type="caution">
    <text evidence="2">The sequence shown here is derived from an EMBL/GenBank/DDBJ whole genome shotgun (WGS) entry which is preliminary data.</text>
</comment>
<name>A0ABU8LWK0_9MICO</name>
<proteinExistence type="predicted"/>